<evidence type="ECO:0000256" key="7">
    <source>
        <dbReference type="ARBA" id="ARBA00023180"/>
    </source>
</evidence>
<feature type="transmembrane region" description="Helical" evidence="8">
    <location>
        <begin position="166"/>
        <end position="193"/>
    </location>
</feature>
<proteinExistence type="inferred from homology"/>
<dbReference type="GO" id="GO:0046983">
    <property type="term" value="F:protein dimerization activity"/>
    <property type="evidence" value="ECO:0007669"/>
    <property type="project" value="InterPro"/>
</dbReference>
<comment type="caution">
    <text evidence="8">Lacks conserved residue(s) required for the propagation of feature annotation.</text>
</comment>
<evidence type="ECO:0000313" key="11">
    <source>
        <dbReference type="Proteomes" id="UP000694867"/>
    </source>
</evidence>
<dbReference type="GO" id="GO:0005254">
    <property type="term" value="F:chloride channel activity"/>
    <property type="evidence" value="ECO:0007669"/>
    <property type="project" value="TreeGrafter"/>
</dbReference>
<keyword evidence="5 8" id="KW-1133">Transmembrane helix</keyword>
<dbReference type="RefSeq" id="XP_028967415.1">
    <property type="nucleotide sequence ID" value="XM_029111582.1"/>
</dbReference>
<keyword evidence="3" id="KW-1003">Cell membrane</keyword>
<comment type="similarity">
    <text evidence="2 8">Belongs to the anoctamin family.</text>
</comment>
<dbReference type="InterPro" id="IPR032394">
    <property type="entry name" value="Anoct_dimer"/>
</dbReference>
<evidence type="ECO:0000256" key="4">
    <source>
        <dbReference type="ARBA" id="ARBA00022692"/>
    </source>
</evidence>
<dbReference type="KEGG" id="goe:100905774"/>
<gene>
    <name evidence="12" type="primary">LOC100905774</name>
</gene>
<keyword evidence="11" id="KW-1185">Reference proteome</keyword>
<organism evidence="11 12">
    <name type="scientific">Galendromus occidentalis</name>
    <name type="common">western predatory mite</name>
    <dbReference type="NCBI Taxonomy" id="34638"/>
    <lineage>
        <taxon>Eukaryota</taxon>
        <taxon>Metazoa</taxon>
        <taxon>Ecdysozoa</taxon>
        <taxon>Arthropoda</taxon>
        <taxon>Chelicerata</taxon>
        <taxon>Arachnida</taxon>
        <taxon>Acari</taxon>
        <taxon>Parasitiformes</taxon>
        <taxon>Mesostigmata</taxon>
        <taxon>Gamasina</taxon>
        <taxon>Phytoseioidea</taxon>
        <taxon>Phytoseiidae</taxon>
        <taxon>Typhlodrominae</taxon>
        <taxon>Galendromus</taxon>
    </lineage>
</organism>
<feature type="transmembrane region" description="Helical" evidence="8">
    <location>
        <begin position="244"/>
        <end position="261"/>
    </location>
</feature>
<dbReference type="PANTHER" id="PTHR12308:SF84">
    <property type="entry name" value="ANOCTAMIN"/>
    <property type="match status" value="1"/>
</dbReference>
<evidence type="ECO:0000256" key="5">
    <source>
        <dbReference type="ARBA" id="ARBA00022989"/>
    </source>
</evidence>
<evidence type="ECO:0000259" key="10">
    <source>
        <dbReference type="Pfam" id="PF16178"/>
    </source>
</evidence>
<keyword evidence="7" id="KW-0325">Glycoprotein</keyword>
<feature type="transmembrane region" description="Helical" evidence="8">
    <location>
        <begin position="418"/>
        <end position="441"/>
    </location>
</feature>
<feature type="domain" description="Anoctamin dimerisation" evidence="10">
    <location>
        <begin position="3"/>
        <end position="152"/>
    </location>
</feature>
<name>A0AAJ7SF21_9ACAR</name>
<comment type="subcellular location">
    <subcellularLocation>
        <location evidence="1">Cell membrane</location>
        <topology evidence="1">Multi-pass membrane protein</topology>
    </subcellularLocation>
    <subcellularLocation>
        <location evidence="8">Membrane</location>
        <topology evidence="8">Multi-pass membrane protein</topology>
    </subcellularLocation>
</comment>
<evidence type="ECO:0000313" key="12">
    <source>
        <dbReference type="RefSeq" id="XP_028967415.1"/>
    </source>
</evidence>
<keyword evidence="4 8" id="KW-0812">Transmembrane</keyword>
<evidence type="ECO:0000256" key="2">
    <source>
        <dbReference type="ARBA" id="ARBA00009671"/>
    </source>
</evidence>
<dbReference type="InterPro" id="IPR049452">
    <property type="entry name" value="Anoctamin_TM"/>
</dbReference>
<keyword evidence="6 8" id="KW-0472">Membrane</keyword>
<evidence type="ECO:0000256" key="8">
    <source>
        <dbReference type="RuleBase" id="RU280814"/>
    </source>
</evidence>
<dbReference type="Pfam" id="PF04547">
    <property type="entry name" value="Anoctamin"/>
    <property type="match status" value="1"/>
</dbReference>
<dbReference type="PANTHER" id="PTHR12308">
    <property type="entry name" value="ANOCTAMIN"/>
    <property type="match status" value="1"/>
</dbReference>
<feature type="domain" description="Anoctamin transmembrane" evidence="9">
    <location>
        <begin position="155"/>
        <end position="628"/>
    </location>
</feature>
<feature type="transmembrane region" description="Helical" evidence="8">
    <location>
        <begin position="376"/>
        <end position="397"/>
    </location>
</feature>
<evidence type="ECO:0000256" key="3">
    <source>
        <dbReference type="ARBA" id="ARBA00022475"/>
    </source>
</evidence>
<dbReference type="Pfam" id="PF16178">
    <property type="entry name" value="Anoct_dimer"/>
    <property type="match status" value="1"/>
</dbReference>
<dbReference type="GO" id="GO:0005886">
    <property type="term" value="C:plasma membrane"/>
    <property type="evidence" value="ECO:0007669"/>
    <property type="project" value="UniProtKB-SubCell"/>
</dbReference>
<dbReference type="AlphaFoldDB" id="A0AAJ7SF21"/>
<feature type="transmembrane region" description="Helical" evidence="8">
    <location>
        <begin position="538"/>
        <end position="561"/>
    </location>
</feature>
<dbReference type="Proteomes" id="UP000694867">
    <property type="component" value="Unplaced"/>
</dbReference>
<reference evidence="12" key="1">
    <citation type="submission" date="2025-08" db="UniProtKB">
        <authorList>
            <consortium name="RefSeq"/>
        </authorList>
    </citation>
    <scope>IDENTIFICATION</scope>
</reference>
<protein>
    <recommendedName>
        <fullName evidence="8">Anoctamin</fullName>
    </recommendedName>
</protein>
<dbReference type="InterPro" id="IPR007632">
    <property type="entry name" value="Anoctamin"/>
</dbReference>
<accession>A0AAJ7SF21</accession>
<dbReference type="GeneID" id="100905774"/>
<evidence type="ECO:0000256" key="1">
    <source>
        <dbReference type="ARBA" id="ARBA00004651"/>
    </source>
</evidence>
<sequence length="664" mass="76562">MDSSVAFVKLHASWELLLCYAELLGFRMPVKVNPLYEDADDDVSEHTSSFAGRFFDYDRKLIPRETKYYRAKISSDKLSLFIVGDRETFFSPAQRSRIMWEVMIRTYFGSSPNMRGISGLLNDGTFKAAYPLHDILHRAWAHPSAWYRHQPIHLIRRYFGEKTGFYFAWLGFYTSALLPPAVLGIFVCLHGFVELYTSVPIHDTCENKFSDTVIMCPNCLSCKLLTLRQDLCASIKVNAFFDNTGAVIFSIFMSVWARIFIKLWKKRESTLVFEWAVPEDEMGQEEINPDLEATAAIYRLNPVTMDYEPYIPLWERVARTLSAASVVIFMIFLVFVAVFGIIVYRSVMEQMLNRHTKEGRDELSSALQNPVLSSKAVASATASLVNLICIWLLSFVYEKIARGLTHMERQRTISDFENSYTVKMFLFQSVNHYIGLFYIAFLKGRFQGHPGQTASILDADMETCDGGCLYEVFLQLFIIMVGKQIVNNVQEFLTPVFFRWWKYRRTAASKGRVLTRWEMDYELKEWTMLSLFEEYLEMALQFGFCTLFVAAFPLAPLFALLNNIIEIRIDAYKYVVQQRRPRPQTARNIGVWHKIIEGISLCAVVFNAFFIAFTTEFIPRAMYRLDHGSLDGYVNSTLSRFAVADYPKKPDVLQNNASITDCCT</sequence>
<evidence type="ECO:0000259" key="9">
    <source>
        <dbReference type="Pfam" id="PF04547"/>
    </source>
</evidence>
<evidence type="ECO:0000256" key="6">
    <source>
        <dbReference type="ARBA" id="ARBA00023136"/>
    </source>
</evidence>
<feature type="transmembrane region" description="Helical" evidence="8">
    <location>
        <begin position="321"/>
        <end position="344"/>
    </location>
</feature>